<evidence type="ECO:0000313" key="2">
    <source>
        <dbReference type="Proteomes" id="UP000276133"/>
    </source>
</evidence>
<organism evidence="1 2">
    <name type="scientific">Brachionus plicatilis</name>
    <name type="common">Marine rotifer</name>
    <name type="synonym">Brachionus muelleri</name>
    <dbReference type="NCBI Taxonomy" id="10195"/>
    <lineage>
        <taxon>Eukaryota</taxon>
        <taxon>Metazoa</taxon>
        <taxon>Spiralia</taxon>
        <taxon>Gnathifera</taxon>
        <taxon>Rotifera</taxon>
        <taxon>Eurotatoria</taxon>
        <taxon>Monogononta</taxon>
        <taxon>Pseudotrocha</taxon>
        <taxon>Ploima</taxon>
        <taxon>Brachionidae</taxon>
        <taxon>Brachionus</taxon>
    </lineage>
</organism>
<proteinExistence type="predicted"/>
<evidence type="ECO:0000313" key="1">
    <source>
        <dbReference type="EMBL" id="RNA21825.1"/>
    </source>
</evidence>
<protein>
    <submittedName>
        <fullName evidence="1">Uncharacterized protein</fullName>
    </submittedName>
</protein>
<name>A0A3M7REX7_BRAPC</name>
<dbReference type="EMBL" id="REGN01003593">
    <property type="protein sequence ID" value="RNA21825.1"/>
    <property type="molecule type" value="Genomic_DNA"/>
</dbReference>
<reference evidence="1 2" key="1">
    <citation type="journal article" date="2018" name="Sci. Rep.">
        <title>Genomic signatures of local adaptation to the degree of environmental predictability in rotifers.</title>
        <authorList>
            <person name="Franch-Gras L."/>
            <person name="Hahn C."/>
            <person name="Garcia-Roger E.M."/>
            <person name="Carmona M.J."/>
            <person name="Serra M."/>
            <person name="Gomez A."/>
        </authorList>
    </citation>
    <scope>NUCLEOTIDE SEQUENCE [LARGE SCALE GENOMIC DNA]</scope>
    <source>
        <strain evidence="1">HYR1</strain>
    </source>
</reference>
<dbReference type="Proteomes" id="UP000276133">
    <property type="component" value="Unassembled WGS sequence"/>
</dbReference>
<accession>A0A3M7REX7</accession>
<dbReference type="AlphaFoldDB" id="A0A3M7REX7"/>
<gene>
    <name evidence="1" type="ORF">BpHYR1_040467</name>
</gene>
<sequence>MTDSEESLTSILLPVFQRPGEDTDEEAEEVIDLITNRGKCKDYIMLKTYESYKEALQVVQDTETRSIA</sequence>
<comment type="caution">
    <text evidence="1">The sequence shown here is derived from an EMBL/GenBank/DDBJ whole genome shotgun (WGS) entry which is preliminary data.</text>
</comment>
<keyword evidence="2" id="KW-1185">Reference proteome</keyword>